<evidence type="ECO:0000256" key="1">
    <source>
        <dbReference type="ARBA" id="ARBA00022679"/>
    </source>
</evidence>
<dbReference type="CDD" id="cd04301">
    <property type="entry name" value="NAT_SF"/>
    <property type="match status" value="1"/>
</dbReference>
<dbReference type="InterPro" id="IPR036390">
    <property type="entry name" value="WH_DNA-bd_sf"/>
</dbReference>
<feature type="domain" description="HTH marR-type" evidence="2">
    <location>
        <begin position="1"/>
        <end position="140"/>
    </location>
</feature>
<dbReference type="Gene3D" id="3.40.630.30">
    <property type="match status" value="1"/>
</dbReference>
<dbReference type="GO" id="GO:0008080">
    <property type="term" value="F:N-acetyltransferase activity"/>
    <property type="evidence" value="ECO:0007669"/>
    <property type="project" value="InterPro"/>
</dbReference>
<organism evidence="4 5">
    <name type="scientific">Jiangella asiatica</name>
    <dbReference type="NCBI Taxonomy" id="2530372"/>
    <lineage>
        <taxon>Bacteria</taxon>
        <taxon>Bacillati</taxon>
        <taxon>Actinomycetota</taxon>
        <taxon>Actinomycetes</taxon>
        <taxon>Jiangellales</taxon>
        <taxon>Jiangellaceae</taxon>
        <taxon>Jiangella</taxon>
    </lineage>
</organism>
<dbReference type="RefSeq" id="WP_131897546.1">
    <property type="nucleotide sequence ID" value="NZ_SMKZ01000029.1"/>
</dbReference>
<dbReference type="InterPro" id="IPR036388">
    <property type="entry name" value="WH-like_DNA-bd_sf"/>
</dbReference>
<dbReference type="PROSITE" id="PS50995">
    <property type="entry name" value="HTH_MARR_2"/>
    <property type="match status" value="1"/>
</dbReference>
<dbReference type="InParanoid" id="A0A4V2Z288"/>
<dbReference type="Pfam" id="PF00583">
    <property type="entry name" value="Acetyltransf_1"/>
    <property type="match status" value="1"/>
</dbReference>
<dbReference type="EMBL" id="SMKZ01000029">
    <property type="protein sequence ID" value="TDE07938.1"/>
    <property type="molecule type" value="Genomic_DNA"/>
</dbReference>
<evidence type="ECO:0000259" key="3">
    <source>
        <dbReference type="PROSITE" id="PS51186"/>
    </source>
</evidence>
<dbReference type="InterPro" id="IPR016181">
    <property type="entry name" value="Acyl_CoA_acyltransferase"/>
</dbReference>
<dbReference type="GO" id="GO:0003700">
    <property type="term" value="F:DNA-binding transcription factor activity"/>
    <property type="evidence" value="ECO:0007669"/>
    <property type="project" value="InterPro"/>
</dbReference>
<reference evidence="4 5" key="1">
    <citation type="submission" date="2019-03" db="EMBL/GenBank/DDBJ databases">
        <title>Draft genome sequences of novel Actinobacteria.</title>
        <authorList>
            <person name="Sahin N."/>
            <person name="Ay H."/>
            <person name="Saygin H."/>
        </authorList>
    </citation>
    <scope>NUCLEOTIDE SEQUENCE [LARGE SCALE GENOMIC DNA]</scope>
    <source>
        <strain evidence="4 5">5K138</strain>
    </source>
</reference>
<dbReference type="Pfam" id="PF12802">
    <property type="entry name" value="MarR_2"/>
    <property type="match status" value="1"/>
</dbReference>
<dbReference type="PANTHER" id="PTHR13947:SF37">
    <property type="entry name" value="LD18367P"/>
    <property type="match status" value="1"/>
</dbReference>
<dbReference type="Proteomes" id="UP000294739">
    <property type="component" value="Unassembled WGS sequence"/>
</dbReference>
<keyword evidence="1 4" id="KW-0808">Transferase</keyword>
<dbReference type="AlphaFoldDB" id="A0A4V2Z288"/>
<proteinExistence type="predicted"/>
<protein>
    <submittedName>
        <fullName evidence="4">GNAT family N-acetyltransferase</fullName>
    </submittedName>
</protein>
<dbReference type="InterPro" id="IPR050769">
    <property type="entry name" value="NAT_camello-type"/>
</dbReference>
<dbReference type="PROSITE" id="PS51186">
    <property type="entry name" value="GNAT"/>
    <property type="match status" value="1"/>
</dbReference>
<dbReference type="SUPFAM" id="SSF55729">
    <property type="entry name" value="Acyl-CoA N-acyltransferases (Nat)"/>
    <property type="match status" value="1"/>
</dbReference>
<comment type="caution">
    <text evidence="4">The sequence shown here is derived from an EMBL/GenBank/DDBJ whole genome shotgun (WGS) entry which is preliminary data.</text>
</comment>
<evidence type="ECO:0000313" key="5">
    <source>
        <dbReference type="Proteomes" id="UP000294739"/>
    </source>
</evidence>
<dbReference type="Gene3D" id="1.10.10.10">
    <property type="entry name" value="Winged helix-like DNA-binding domain superfamily/Winged helix DNA-binding domain"/>
    <property type="match status" value="1"/>
</dbReference>
<evidence type="ECO:0000259" key="2">
    <source>
        <dbReference type="PROSITE" id="PS50995"/>
    </source>
</evidence>
<evidence type="ECO:0000313" key="4">
    <source>
        <dbReference type="EMBL" id="TDE07938.1"/>
    </source>
</evidence>
<dbReference type="InterPro" id="IPR000182">
    <property type="entry name" value="GNAT_dom"/>
</dbReference>
<feature type="domain" description="N-acetyltransferase" evidence="3">
    <location>
        <begin position="151"/>
        <end position="308"/>
    </location>
</feature>
<keyword evidence="5" id="KW-1185">Reference proteome</keyword>
<gene>
    <name evidence="4" type="ORF">E1269_19440</name>
</gene>
<dbReference type="InterPro" id="IPR000835">
    <property type="entry name" value="HTH_MarR-typ"/>
</dbReference>
<accession>A0A4V2Z288</accession>
<dbReference type="PANTHER" id="PTHR13947">
    <property type="entry name" value="GNAT FAMILY N-ACETYLTRANSFERASE"/>
    <property type="match status" value="1"/>
</dbReference>
<sequence>MTKVRRDQVTAVRQFNRFYTRVMGFLDQELLRSGFSLTEARILFELGQRDLTEVGELREVLGVDAAQLSRTLARFESAGLIERSRSAADGRKLLAAPTAAGQTAIADLVTRSDQQAEQLLAGLPEPERRRLVADLDSVRRLLADSETPSSYVIRGLRPGDLGWVVHRNGVLYAQEYGWDRSYEALVASIVADYGANHDPARENAWIAERDGRPVGAVFCVRKDDTTAQLRLLLVDPDARGSGLGTRLVDECVAFARAAGYTSMVLWTNDVLAAARRIYQKAGFELVEENEHHSFGHDLVGQIWRLALTR</sequence>
<dbReference type="OrthoDB" id="273614at2"/>
<name>A0A4V2Z288_9ACTN</name>
<dbReference type="SMART" id="SM00347">
    <property type="entry name" value="HTH_MARR"/>
    <property type="match status" value="1"/>
</dbReference>
<dbReference type="SUPFAM" id="SSF46785">
    <property type="entry name" value="Winged helix' DNA-binding domain"/>
    <property type="match status" value="1"/>
</dbReference>